<dbReference type="CDD" id="cd02573">
    <property type="entry name" value="PseudoU_synth_EcTruB"/>
    <property type="match status" value="1"/>
</dbReference>
<dbReference type="KEGG" id="cfon:HZU75_15960"/>
<evidence type="ECO:0000259" key="7">
    <source>
        <dbReference type="Pfam" id="PF09157"/>
    </source>
</evidence>
<dbReference type="InterPro" id="IPR032819">
    <property type="entry name" value="TruB_C"/>
</dbReference>
<dbReference type="GO" id="GO:1990481">
    <property type="term" value="P:mRNA pseudouridine synthesis"/>
    <property type="evidence" value="ECO:0007669"/>
    <property type="project" value="TreeGrafter"/>
</dbReference>
<comment type="function">
    <text evidence="5">Responsible for synthesis of pseudouridine from uracil-55 in the psi GC loop of transfer RNAs.</text>
</comment>
<accession>A0A7D5VBL7</accession>
<name>A0A7D5VBL7_9NEIS</name>
<feature type="domain" description="Pseudouridine synthase II N-terminal" evidence="6">
    <location>
        <begin position="37"/>
        <end position="184"/>
    </location>
</feature>
<dbReference type="GO" id="GO:0031119">
    <property type="term" value="P:tRNA pseudouridine synthesis"/>
    <property type="evidence" value="ECO:0007669"/>
    <property type="project" value="UniProtKB-UniRule"/>
</dbReference>
<gene>
    <name evidence="5 9" type="primary">truB</name>
    <name evidence="9" type="ORF">HZU75_15960</name>
</gene>
<dbReference type="EMBL" id="CP058952">
    <property type="protein sequence ID" value="QLI82895.1"/>
    <property type="molecule type" value="Genomic_DNA"/>
</dbReference>
<evidence type="ECO:0000313" key="10">
    <source>
        <dbReference type="Proteomes" id="UP000510822"/>
    </source>
</evidence>
<dbReference type="Pfam" id="PF16198">
    <property type="entry name" value="TruB_C_2"/>
    <property type="match status" value="1"/>
</dbReference>
<evidence type="ECO:0000259" key="8">
    <source>
        <dbReference type="Pfam" id="PF16198"/>
    </source>
</evidence>
<dbReference type="GO" id="GO:0003723">
    <property type="term" value="F:RNA binding"/>
    <property type="evidence" value="ECO:0007669"/>
    <property type="project" value="InterPro"/>
</dbReference>
<protein>
    <recommendedName>
        <fullName evidence="5">tRNA pseudouridine synthase B</fullName>
        <ecNumber evidence="5">5.4.99.25</ecNumber>
    </recommendedName>
    <alternativeName>
        <fullName evidence="5">tRNA pseudouridine(55) synthase</fullName>
        <shortName evidence="5">Psi55 synthase</shortName>
    </alternativeName>
    <alternativeName>
        <fullName evidence="5">tRNA pseudouridylate synthase</fullName>
    </alternativeName>
    <alternativeName>
        <fullName evidence="5">tRNA-uridine isomerase</fullName>
    </alternativeName>
</protein>
<dbReference type="AlphaFoldDB" id="A0A7D5VBL7"/>
<evidence type="ECO:0000256" key="5">
    <source>
        <dbReference type="HAMAP-Rule" id="MF_01080"/>
    </source>
</evidence>
<organism evidence="9 10">
    <name type="scientific">Chitinibacter fontanus</name>
    <dbReference type="NCBI Taxonomy" id="1737446"/>
    <lineage>
        <taxon>Bacteria</taxon>
        <taxon>Pseudomonadati</taxon>
        <taxon>Pseudomonadota</taxon>
        <taxon>Betaproteobacteria</taxon>
        <taxon>Neisseriales</taxon>
        <taxon>Chitinibacteraceae</taxon>
        <taxon>Chitinibacter</taxon>
    </lineage>
</organism>
<comment type="catalytic activity">
    <reaction evidence="1 5">
        <text>uridine(55) in tRNA = pseudouridine(55) in tRNA</text>
        <dbReference type="Rhea" id="RHEA:42532"/>
        <dbReference type="Rhea" id="RHEA-COMP:10101"/>
        <dbReference type="Rhea" id="RHEA-COMP:10102"/>
        <dbReference type="ChEBI" id="CHEBI:65314"/>
        <dbReference type="ChEBI" id="CHEBI:65315"/>
        <dbReference type="EC" id="5.4.99.25"/>
    </reaction>
</comment>
<dbReference type="EC" id="5.4.99.25" evidence="5"/>
<feature type="domain" description="tRNA pseudouridylate synthase B C-terminal" evidence="8">
    <location>
        <begin position="185"/>
        <end position="242"/>
    </location>
</feature>
<sequence length="310" mass="33959">MRSQRRRMTMAKRKLNGVLLLDKPFGMSSTSALNKCRWLFQAEKGGHTGVLDPYATGLLPLCFGEATKFAQRMLDADKAYRAYVRFGETSTTLDAEGEITVTGDAPESIDAVRAAIAQFVGPILQTPPMYSALKVAGKPMYEYAREGVELERKARPITIYDITLISYQAPDLIIDVRCSKGTYIRVLAQDLGLALGCGAYLTGLRRTETGGFRLEDAIGLDEFIAMELDQRDQLLLPEESLLSNLPELHLNAAQVALICNGVPVRDMKSAPLGEVKLYAVPENQDNPRFIGLGEVGADGVLRSKRLLSTG</sequence>
<feature type="domain" description="tRNA pseudouridine synthase II TruB subfamily 1 C-terminal" evidence="7">
    <location>
        <begin position="246"/>
        <end position="307"/>
    </location>
</feature>
<keyword evidence="4 5" id="KW-0413">Isomerase</keyword>
<dbReference type="Proteomes" id="UP000510822">
    <property type="component" value="Chromosome"/>
</dbReference>
<dbReference type="Pfam" id="PF09157">
    <property type="entry name" value="TruB-C_2"/>
    <property type="match status" value="1"/>
</dbReference>
<keyword evidence="3 5" id="KW-0819">tRNA processing</keyword>
<proteinExistence type="inferred from homology"/>
<dbReference type="CDD" id="cd21152">
    <property type="entry name" value="PUA_TruB_bacterial"/>
    <property type="match status" value="1"/>
</dbReference>
<dbReference type="InterPro" id="IPR020103">
    <property type="entry name" value="PsdUridine_synth_cat_dom_sf"/>
</dbReference>
<dbReference type="Pfam" id="PF01509">
    <property type="entry name" value="TruB_N"/>
    <property type="match status" value="1"/>
</dbReference>
<reference evidence="9 10" key="1">
    <citation type="journal article" date="2016" name="Int. J. Syst. Evol. Microbiol.">
        <title>Chitinibacter fontanus sp. nov., isolated from a spring.</title>
        <authorList>
            <person name="Sheu S.Y."/>
            <person name="Li Y.S."/>
            <person name="Young C.C."/>
            <person name="Chen W.M."/>
        </authorList>
    </citation>
    <scope>NUCLEOTIDE SEQUENCE [LARGE SCALE GENOMIC DNA]</scope>
    <source>
        <strain evidence="9 10">STM-7</strain>
    </source>
</reference>
<dbReference type="InterPro" id="IPR014780">
    <property type="entry name" value="tRNA_psdUridine_synth_TruB"/>
</dbReference>
<dbReference type="Gene3D" id="3.30.2350.10">
    <property type="entry name" value="Pseudouridine synthase"/>
    <property type="match status" value="1"/>
</dbReference>
<dbReference type="PANTHER" id="PTHR13767">
    <property type="entry name" value="TRNA-PSEUDOURIDINE SYNTHASE"/>
    <property type="match status" value="1"/>
</dbReference>
<evidence type="ECO:0000256" key="3">
    <source>
        <dbReference type="ARBA" id="ARBA00022694"/>
    </source>
</evidence>
<feature type="active site" description="Nucleophile" evidence="5">
    <location>
        <position position="52"/>
    </location>
</feature>
<dbReference type="Gene3D" id="2.30.130.10">
    <property type="entry name" value="PUA domain"/>
    <property type="match status" value="1"/>
</dbReference>
<dbReference type="HAMAP" id="MF_01080">
    <property type="entry name" value="TruB_bact"/>
    <property type="match status" value="1"/>
</dbReference>
<dbReference type="InterPro" id="IPR015240">
    <property type="entry name" value="tRNA_sdUridine_synth_fam1_C"/>
</dbReference>
<dbReference type="PANTHER" id="PTHR13767:SF2">
    <property type="entry name" value="PSEUDOURIDYLATE SYNTHASE TRUB1"/>
    <property type="match status" value="1"/>
</dbReference>
<dbReference type="GO" id="GO:0160148">
    <property type="term" value="F:tRNA pseudouridine(55) synthase activity"/>
    <property type="evidence" value="ECO:0007669"/>
    <property type="project" value="UniProtKB-EC"/>
</dbReference>
<dbReference type="InterPro" id="IPR015947">
    <property type="entry name" value="PUA-like_sf"/>
</dbReference>
<dbReference type="InterPro" id="IPR002501">
    <property type="entry name" value="PsdUridine_synth_N"/>
</dbReference>
<dbReference type="SUPFAM" id="SSF55120">
    <property type="entry name" value="Pseudouridine synthase"/>
    <property type="match status" value="1"/>
</dbReference>
<evidence type="ECO:0000256" key="1">
    <source>
        <dbReference type="ARBA" id="ARBA00000385"/>
    </source>
</evidence>
<dbReference type="SUPFAM" id="SSF88697">
    <property type="entry name" value="PUA domain-like"/>
    <property type="match status" value="1"/>
</dbReference>
<keyword evidence="10" id="KW-1185">Reference proteome</keyword>
<evidence type="ECO:0000313" key="9">
    <source>
        <dbReference type="EMBL" id="QLI82895.1"/>
    </source>
</evidence>
<dbReference type="NCBIfam" id="TIGR00431">
    <property type="entry name" value="TruB"/>
    <property type="match status" value="1"/>
</dbReference>
<evidence type="ECO:0000259" key="6">
    <source>
        <dbReference type="Pfam" id="PF01509"/>
    </source>
</evidence>
<evidence type="ECO:0000256" key="2">
    <source>
        <dbReference type="ARBA" id="ARBA00005642"/>
    </source>
</evidence>
<comment type="similarity">
    <text evidence="2 5">Belongs to the pseudouridine synthase TruB family. Type 1 subfamily.</text>
</comment>
<dbReference type="InterPro" id="IPR036974">
    <property type="entry name" value="PUA_sf"/>
</dbReference>
<evidence type="ECO:0000256" key="4">
    <source>
        <dbReference type="ARBA" id="ARBA00023235"/>
    </source>
</evidence>